<organism evidence="1 2">
    <name type="scientific">Pluteus cervinus</name>
    <dbReference type="NCBI Taxonomy" id="181527"/>
    <lineage>
        <taxon>Eukaryota</taxon>
        <taxon>Fungi</taxon>
        <taxon>Dikarya</taxon>
        <taxon>Basidiomycota</taxon>
        <taxon>Agaricomycotina</taxon>
        <taxon>Agaricomycetes</taxon>
        <taxon>Agaricomycetidae</taxon>
        <taxon>Agaricales</taxon>
        <taxon>Pluteineae</taxon>
        <taxon>Pluteaceae</taxon>
        <taxon>Pluteus</taxon>
    </lineage>
</organism>
<protein>
    <submittedName>
        <fullName evidence="1">Uncharacterized protein</fullName>
    </submittedName>
</protein>
<dbReference type="EMBL" id="ML208716">
    <property type="protein sequence ID" value="TFK60920.1"/>
    <property type="molecule type" value="Genomic_DNA"/>
</dbReference>
<keyword evidence="2" id="KW-1185">Reference proteome</keyword>
<gene>
    <name evidence="1" type="ORF">BDN72DRAFT_778818</name>
</gene>
<dbReference type="Proteomes" id="UP000308600">
    <property type="component" value="Unassembled WGS sequence"/>
</dbReference>
<proteinExistence type="predicted"/>
<accession>A0ACD3A689</accession>
<reference evidence="1 2" key="1">
    <citation type="journal article" date="2019" name="Nat. Ecol. Evol.">
        <title>Megaphylogeny resolves global patterns of mushroom evolution.</title>
        <authorList>
            <person name="Varga T."/>
            <person name="Krizsan K."/>
            <person name="Foldi C."/>
            <person name="Dima B."/>
            <person name="Sanchez-Garcia M."/>
            <person name="Sanchez-Ramirez S."/>
            <person name="Szollosi G.J."/>
            <person name="Szarkandi J.G."/>
            <person name="Papp V."/>
            <person name="Albert L."/>
            <person name="Andreopoulos W."/>
            <person name="Angelini C."/>
            <person name="Antonin V."/>
            <person name="Barry K.W."/>
            <person name="Bougher N.L."/>
            <person name="Buchanan P."/>
            <person name="Buyck B."/>
            <person name="Bense V."/>
            <person name="Catcheside P."/>
            <person name="Chovatia M."/>
            <person name="Cooper J."/>
            <person name="Damon W."/>
            <person name="Desjardin D."/>
            <person name="Finy P."/>
            <person name="Geml J."/>
            <person name="Haridas S."/>
            <person name="Hughes K."/>
            <person name="Justo A."/>
            <person name="Karasinski D."/>
            <person name="Kautmanova I."/>
            <person name="Kiss B."/>
            <person name="Kocsube S."/>
            <person name="Kotiranta H."/>
            <person name="LaButti K.M."/>
            <person name="Lechner B.E."/>
            <person name="Liimatainen K."/>
            <person name="Lipzen A."/>
            <person name="Lukacs Z."/>
            <person name="Mihaltcheva S."/>
            <person name="Morgado L.N."/>
            <person name="Niskanen T."/>
            <person name="Noordeloos M.E."/>
            <person name="Ohm R.A."/>
            <person name="Ortiz-Santana B."/>
            <person name="Ovrebo C."/>
            <person name="Racz N."/>
            <person name="Riley R."/>
            <person name="Savchenko A."/>
            <person name="Shiryaev A."/>
            <person name="Soop K."/>
            <person name="Spirin V."/>
            <person name="Szebenyi C."/>
            <person name="Tomsovsky M."/>
            <person name="Tulloss R.E."/>
            <person name="Uehling J."/>
            <person name="Grigoriev I.V."/>
            <person name="Vagvolgyi C."/>
            <person name="Papp T."/>
            <person name="Martin F.M."/>
            <person name="Miettinen O."/>
            <person name="Hibbett D.S."/>
            <person name="Nagy L.G."/>
        </authorList>
    </citation>
    <scope>NUCLEOTIDE SEQUENCE [LARGE SCALE GENOMIC DNA]</scope>
    <source>
        <strain evidence="1 2">NL-1719</strain>
    </source>
</reference>
<evidence type="ECO:0000313" key="1">
    <source>
        <dbReference type="EMBL" id="TFK60920.1"/>
    </source>
</evidence>
<evidence type="ECO:0000313" key="2">
    <source>
        <dbReference type="Proteomes" id="UP000308600"/>
    </source>
</evidence>
<name>A0ACD3A689_9AGAR</name>
<sequence>MHNLFLGEFAHHCRKVWNMNIQDKSTNQRVVEPHDDETQQQMYDKVVNLVKKKKVKPLTRVRKAYLESVAHKNSVVVTAANGGVPTLQNYADALVHWYDTHPEPKPDILIPSLDHNDDTQDIMAEDTVISIDEIMTADIMNEVRSDIAKTTLPSWMERPPHNFGEPSHGKLKADQWRTVCTVNLLITLTRLWGSPPPQDQAEHATEYDLLMNFLDLVIAVDHGTRRSISTQRIEIYWTHIVRYLRGLILLFPNHQFVPNHHLSLHLVECLERFGPVHAWWSFPFERYNGVMGRLKKNFKPNQMEITFLCSFSRGCNLRSLLQTLTPSRNTIYSAFIDKLKDTFLSGFRGTVLSDVLSFSPDASSDDGDLTHPGIAMPTTGDRFTFTGQAKQQRVVPEIAYQKLILRLNRVFGDGYYADYRAVPPGSILLPQNAEFIRKIRIGSGFYNGYSSKCIGNSFIVFRRPSDGTLRAGQIKQLFLHRRYHPGSSAPGGLIIEPFLHVKEYEPLTHDDYQKDVFARIPLIYTWLCYNKFMEEPHVLRASDVVSHFASYVFTPPDIGTECIVVKSLDRVRVSVEGKSTTNHSNSRVDPSFVLYIIVSSPTDCNDSIKITDFY</sequence>